<evidence type="ECO:0000256" key="2">
    <source>
        <dbReference type="ARBA" id="ARBA00012438"/>
    </source>
</evidence>
<dbReference type="SUPFAM" id="SSF55874">
    <property type="entry name" value="ATPase domain of HSP90 chaperone/DNA topoisomerase II/histidine kinase"/>
    <property type="match status" value="1"/>
</dbReference>
<feature type="transmembrane region" description="Helical" evidence="6">
    <location>
        <begin position="183"/>
        <end position="203"/>
    </location>
</feature>
<feature type="transmembrane region" description="Helical" evidence="6">
    <location>
        <begin position="282"/>
        <end position="300"/>
    </location>
</feature>
<evidence type="ECO:0000256" key="7">
    <source>
        <dbReference type="SAM" id="SignalP"/>
    </source>
</evidence>
<dbReference type="EMBL" id="JAODYH010000003">
    <property type="protein sequence ID" value="MCT9809961.1"/>
    <property type="molecule type" value="Genomic_DNA"/>
</dbReference>
<proteinExistence type="predicted"/>
<keyword evidence="6" id="KW-0812">Transmembrane</keyword>
<evidence type="ECO:0000313" key="9">
    <source>
        <dbReference type="Proteomes" id="UP001525968"/>
    </source>
</evidence>
<gene>
    <name evidence="8" type="ORF">N0K08_04900</name>
</gene>
<dbReference type="RefSeq" id="WP_261498942.1">
    <property type="nucleotide sequence ID" value="NZ_JAODYH010000003.1"/>
</dbReference>
<dbReference type="InterPro" id="IPR036890">
    <property type="entry name" value="HATPase_C_sf"/>
</dbReference>
<organism evidence="8 9">
    <name type="scientific">Acidovorax bellezanensis</name>
    <dbReference type="NCBI Taxonomy" id="2976702"/>
    <lineage>
        <taxon>Bacteria</taxon>
        <taxon>Pseudomonadati</taxon>
        <taxon>Pseudomonadota</taxon>
        <taxon>Betaproteobacteria</taxon>
        <taxon>Burkholderiales</taxon>
        <taxon>Comamonadaceae</taxon>
        <taxon>Acidovorax</taxon>
    </lineage>
</organism>
<keyword evidence="5" id="KW-0902">Two-component regulatory system</keyword>
<protein>
    <recommendedName>
        <fullName evidence="2">histidine kinase</fullName>
        <ecNumber evidence="2">2.7.13.3</ecNumber>
    </recommendedName>
</protein>
<dbReference type="Gene3D" id="1.20.5.1930">
    <property type="match status" value="1"/>
</dbReference>
<keyword evidence="7" id="KW-0732">Signal</keyword>
<feature type="chain" id="PRO_5046546839" description="histidine kinase" evidence="7">
    <location>
        <begin position="32"/>
        <end position="614"/>
    </location>
</feature>
<dbReference type="InterPro" id="IPR050482">
    <property type="entry name" value="Sensor_HK_TwoCompSys"/>
</dbReference>
<keyword evidence="6" id="KW-1133">Transmembrane helix</keyword>
<sequence length="614" mass="68725">MYMVFRMPPLWLRGWCCWLLLWLGVAGSAQAEPLQLTQARASIEIGGNVQSVDATLPYVWDIWHKGAQGHAVFEMSLPLADVPDEPVLLYFVRLGNAYEVRLNGNLLDRRGDLHQFDGDDFAQIPRIMSIPAGVLEHDNQLQVRIRADHARRAGVAAPWVGTRDEVMPLYDAEYLQRVTGTRVVVIVGLLMGSVALALWWTQVDPTSPGKRREPLYLFAAVAEYAWSLRVGGTLLASPPVPRFWWDILSIEAIGVWVAAMLMFSAMAVDWRGRFSGPYLERALQALLLSGIPCAVGAQWGSLWMLTAWYTSLGLVALAFVVEYCWAAVRQGSALHRWIAATLILNMCVGIRDWAVFRMQMTLGGNTLMRYSSLVFGFLLLYIVLRRFREANAQVFHLLSTMEAQVASKERALQTSYAQLELLAREQERVNERTRILRDLHDGVGAYISTAIRQLQSGKSSNHEVLQTLRDSLEQIKLSIDVMHLPAGDVTGLLANLRYRLEPKLSAADIALSWDVDQIEPVKRLDAAGMRHLQFMVFEALSNVLQHAHASQLRIVAKAHGHIVVIRIVDNGVGFETARPMRKGLLALHERARAIHAALAIHSRAGQTEVEITLD</sequence>
<dbReference type="CDD" id="cd16917">
    <property type="entry name" value="HATPase_UhpB-NarQ-NarX-like"/>
    <property type="match status" value="1"/>
</dbReference>
<dbReference type="EC" id="2.7.13.3" evidence="2"/>
<keyword evidence="6" id="KW-0472">Membrane</keyword>
<reference evidence="8 9" key="1">
    <citation type="submission" date="2022-09" db="EMBL/GenBank/DDBJ databases">
        <title>Draft genome of isolate Be4.</title>
        <authorList>
            <person name="Sanchez-Castro I."/>
            <person name="Martinez-Rodriguez P."/>
            <person name="Descostes M."/>
            <person name="Merroun M."/>
        </authorList>
    </citation>
    <scope>NUCLEOTIDE SEQUENCE [LARGE SCALE GENOMIC DNA]</scope>
    <source>
        <strain evidence="8 9">Be4</strain>
    </source>
</reference>
<name>A0ABT2PHM8_9BURK</name>
<feature type="transmembrane region" description="Helical" evidence="6">
    <location>
        <begin position="337"/>
        <end position="355"/>
    </location>
</feature>
<feature type="transmembrane region" description="Helical" evidence="6">
    <location>
        <begin position="306"/>
        <end position="325"/>
    </location>
</feature>
<dbReference type="PANTHER" id="PTHR24421">
    <property type="entry name" value="NITRATE/NITRITE SENSOR PROTEIN NARX-RELATED"/>
    <property type="match status" value="1"/>
</dbReference>
<feature type="transmembrane region" description="Helical" evidence="6">
    <location>
        <begin position="243"/>
        <end position="270"/>
    </location>
</feature>
<comment type="caution">
    <text evidence="8">The sequence shown here is derived from an EMBL/GenBank/DDBJ whole genome shotgun (WGS) entry which is preliminary data.</text>
</comment>
<evidence type="ECO:0000256" key="5">
    <source>
        <dbReference type="ARBA" id="ARBA00023012"/>
    </source>
</evidence>
<comment type="catalytic activity">
    <reaction evidence="1">
        <text>ATP + protein L-histidine = ADP + protein N-phospho-L-histidine.</text>
        <dbReference type="EC" id="2.7.13.3"/>
    </reaction>
</comment>
<feature type="signal peptide" evidence="7">
    <location>
        <begin position="1"/>
        <end position="31"/>
    </location>
</feature>
<evidence type="ECO:0000313" key="8">
    <source>
        <dbReference type="EMBL" id="MCT9809961.1"/>
    </source>
</evidence>
<evidence type="ECO:0000256" key="1">
    <source>
        <dbReference type="ARBA" id="ARBA00000085"/>
    </source>
</evidence>
<dbReference type="Gene3D" id="3.30.565.10">
    <property type="entry name" value="Histidine kinase-like ATPase, C-terminal domain"/>
    <property type="match status" value="1"/>
</dbReference>
<evidence type="ECO:0000256" key="4">
    <source>
        <dbReference type="ARBA" id="ARBA00022777"/>
    </source>
</evidence>
<dbReference type="PANTHER" id="PTHR24421:SF10">
    <property type="entry name" value="NITRATE_NITRITE SENSOR PROTEIN NARQ"/>
    <property type="match status" value="1"/>
</dbReference>
<keyword evidence="4 8" id="KW-0418">Kinase</keyword>
<keyword evidence="3" id="KW-0808">Transferase</keyword>
<dbReference type="Proteomes" id="UP001525968">
    <property type="component" value="Unassembled WGS sequence"/>
</dbReference>
<evidence type="ECO:0000256" key="6">
    <source>
        <dbReference type="SAM" id="Phobius"/>
    </source>
</evidence>
<accession>A0ABT2PHM8</accession>
<feature type="transmembrane region" description="Helical" evidence="6">
    <location>
        <begin position="367"/>
        <end position="384"/>
    </location>
</feature>
<evidence type="ECO:0000256" key="3">
    <source>
        <dbReference type="ARBA" id="ARBA00022679"/>
    </source>
</evidence>
<keyword evidence="9" id="KW-1185">Reference proteome</keyword>
<dbReference type="GO" id="GO:0016301">
    <property type="term" value="F:kinase activity"/>
    <property type="evidence" value="ECO:0007669"/>
    <property type="project" value="UniProtKB-KW"/>
</dbReference>